<feature type="region of interest" description="Disordered" evidence="3">
    <location>
        <begin position="487"/>
        <end position="518"/>
    </location>
</feature>
<dbReference type="SUPFAM" id="SSF47370">
    <property type="entry name" value="Bromodomain"/>
    <property type="match status" value="1"/>
</dbReference>
<reference evidence="5 6" key="1">
    <citation type="journal article" date="2020" name="Nat. Food">
        <title>A phased Vanilla planifolia genome enables genetic improvement of flavour and production.</title>
        <authorList>
            <person name="Hasing T."/>
            <person name="Tang H."/>
            <person name="Brym M."/>
            <person name="Khazi F."/>
            <person name="Huang T."/>
            <person name="Chambers A.H."/>
        </authorList>
    </citation>
    <scope>NUCLEOTIDE SEQUENCE [LARGE SCALE GENOMIC DNA]</scope>
    <source>
        <tissue evidence="5">Leaf</tissue>
    </source>
</reference>
<dbReference type="GO" id="GO:0016251">
    <property type="term" value="F:RNA polymerase II general transcription initiation factor activity"/>
    <property type="evidence" value="ECO:0007669"/>
    <property type="project" value="InterPro"/>
</dbReference>
<dbReference type="Proteomes" id="UP000636800">
    <property type="component" value="Unassembled WGS sequence"/>
</dbReference>
<sequence length="680" mass="77952">MTSSKFARGQRMSFLQLQQQTREKCQEIWDRQVQSLSAVSGDENDGDPEANSDLDSFAGDLENLLDAEECEDEAGNGDLKFEKADVARGLKMRRCHTFAQTEEEMEDDEAEAATIHRMLEGDEFEMEKKKKPIGTEVLYPQLCSDTAGAVKKMGTGFRHVLNNRHPDGLYTTKEVMIQESEGNNLTGETNTCGKAKVKKVNGKNEDIAGGFVKKIYKAAKDGTKKHADRRESFVCGACGQLGHMRTNKNCPKYGEDAEPSEMENVSGKSHLLDASNRLQMKVMSKKSISTLRDVAEEVPESSEKQGPESLVKVPQLKFKFRSVEKSKEKSSLGSQSVNKQVTSSTFVEAKPIGKNLIIPIKMKSDVQPDTPKPTVRILPPQGIDREAPKKIVIKQPKVATSTQVKEVDVARDHFESRKIKKITELSSSFEQQRKMDSQYLVGEEMGRNHFNESRRWEEKRRSTRRVEEESTRMMIEERRAIETRRYEESIRRDELQHAKKKKLKKKKKKPDFSDDYLMDHRPYRTDRRLPERDRVAKRRNLLDAGLTEYAPQTKRRRGGEVVLSNILESIVDQLRDNIEISYLFLKPVTKKEAPDYLDIIKNPMDLSTIRDKVRNMEYRSKEDFRHDVWQIAYNAHKYNDRRNPGIPPLADQLLELCDYLLIQKDEILTEAEAGIESANI</sequence>
<evidence type="ECO:0000313" key="5">
    <source>
        <dbReference type="EMBL" id="KAG0470502.1"/>
    </source>
</evidence>
<evidence type="ECO:0000256" key="2">
    <source>
        <dbReference type="PROSITE-ProRule" id="PRU00035"/>
    </source>
</evidence>
<dbReference type="EMBL" id="JADCNL010000008">
    <property type="protein sequence ID" value="KAG0470502.1"/>
    <property type="molecule type" value="Genomic_DNA"/>
</dbReference>
<dbReference type="InterPro" id="IPR041670">
    <property type="entry name" value="Znf-CCHC_6"/>
</dbReference>
<dbReference type="AlphaFoldDB" id="A0A835QMM5"/>
<dbReference type="PANTHER" id="PTHR13900:SF0">
    <property type="entry name" value="TRANSCRIPTION INITIATION FACTOR TFIID SUBUNIT 1"/>
    <property type="match status" value="1"/>
</dbReference>
<dbReference type="InterPro" id="IPR036427">
    <property type="entry name" value="Bromodomain-like_sf"/>
</dbReference>
<feature type="region of interest" description="Disordered" evidence="3">
    <location>
        <begin position="36"/>
        <end position="55"/>
    </location>
</feature>
<dbReference type="PRINTS" id="PR00503">
    <property type="entry name" value="BROMODOMAIN"/>
</dbReference>
<evidence type="ECO:0000259" key="4">
    <source>
        <dbReference type="PROSITE" id="PS50014"/>
    </source>
</evidence>
<dbReference type="Gene3D" id="1.20.920.10">
    <property type="entry name" value="Bromodomain-like"/>
    <property type="match status" value="1"/>
</dbReference>
<proteinExistence type="predicted"/>
<dbReference type="PANTHER" id="PTHR13900">
    <property type="entry name" value="TRANSCRIPTION INITIATION FACTOR TFIID"/>
    <property type="match status" value="1"/>
</dbReference>
<accession>A0A835QMM5</accession>
<gene>
    <name evidence="5" type="ORF">HPP92_017202</name>
</gene>
<protein>
    <recommendedName>
        <fullName evidence="4">Bromo domain-containing protein</fullName>
    </recommendedName>
</protein>
<evidence type="ECO:0000313" key="6">
    <source>
        <dbReference type="Proteomes" id="UP000636800"/>
    </source>
</evidence>
<dbReference type="PROSITE" id="PS50014">
    <property type="entry name" value="BROMODOMAIN_2"/>
    <property type="match status" value="1"/>
</dbReference>
<keyword evidence="1 2" id="KW-0103">Bromodomain</keyword>
<feature type="compositionally biased region" description="Acidic residues" evidence="3">
    <location>
        <begin position="42"/>
        <end position="52"/>
    </location>
</feature>
<feature type="compositionally biased region" description="Basic and acidic residues" evidence="3">
    <location>
        <begin position="487"/>
        <end position="497"/>
    </location>
</feature>
<organism evidence="5 6">
    <name type="scientific">Vanilla planifolia</name>
    <name type="common">Vanilla</name>
    <dbReference type="NCBI Taxonomy" id="51239"/>
    <lineage>
        <taxon>Eukaryota</taxon>
        <taxon>Viridiplantae</taxon>
        <taxon>Streptophyta</taxon>
        <taxon>Embryophyta</taxon>
        <taxon>Tracheophyta</taxon>
        <taxon>Spermatophyta</taxon>
        <taxon>Magnoliopsida</taxon>
        <taxon>Liliopsida</taxon>
        <taxon>Asparagales</taxon>
        <taxon>Orchidaceae</taxon>
        <taxon>Vanilloideae</taxon>
        <taxon>Vanilleae</taxon>
        <taxon>Vanilla</taxon>
    </lineage>
</organism>
<keyword evidence="6" id="KW-1185">Reference proteome</keyword>
<dbReference type="InterPro" id="IPR018359">
    <property type="entry name" value="Bromodomain_CS"/>
</dbReference>
<feature type="compositionally biased region" description="Basic residues" evidence="3">
    <location>
        <begin position="498"/>
        <end position="509"/>
    </location>
</feature>
<dbReference type="GO" id="GO:0051123">
    <property type="term" value="P:RNA polymerase II preinitiation complex assembly"/>
    <property type="evidence" value="ECO:0007669"/>
    <property type="project" value="TreeGrafter"/>
</dbReference>
<evidence type="ECO:0000256" key="1">
    <source>
        <dbReference type="ARBA" id="ARBA00023117"/>
    </source>
</evidence>
<feature type="domain" description="Bromo" evidence="4">
    <location>
        <begin position="576"/>
        <end position="646"/>
    </location>
</feature>
<dbReference type="InterPro" id="IPR001487">
    <property type="entry name" value="Bromodomain"/>
</dbReference>
<dbReference type="SMART" id="SM00297">
    <property type="entry name" value="BROMO"/>
    <property type="match status" value="1"/>
</dbReference>
<comment type="caution">
    <text evidence="5">The sequence shown here is derived from an EMBL/GenBank/DDBJ whole genome shotgun (WGS) entry which is preliminary data.</text>
</comment>
<dbReference type="InterPro" id="IPR040240">
    <property type="entry name" value="TAF1"/>
</dbReference>
<dbReference type="GO" id="GO:0004402">
    <property type="term" value="F:histone acetyltransferase activity"/>
    <property type="evidence" value="ECO:0007669"/>
    <property type="project" value="InterPro"/>
</dbReference>
<dbReference type="FunFam" id="1.20.920.10:FF:000043">
    <property type="entry name" value="Transcription initiation factor TFIID subunit 1"/>
    <property type="match status" value="1"/>
</dbReference>
<dbReference type="Pfam" id="PF00439">
    <property type="entry name" value="Bromodomain"/>
    <property type="match status" value="1"/>
</dbReference>
<dbReference type="Pfam" id="PF15288">
    <property type="entry name" value="zf-CCHC_6"/>
    <property type="match status" value="1"/>
</dbReference>
<dbReference type="OrthoDB" id="1904319at2759"/>
<dbReference type="PROSITE" id="PS00633">
    <property type="entry name" value="BROMODOMAIN_1"/>
    <property type="match status" value="1"/>
</dbReference>
<dbReference type="GO" id="GO:0017025">
    <property type="term" value="F:TBP-class protein binding"/>
    <property type="evidence" value="ECO:0007669"/>
    <property type="project" value="InterPro"/>
</dbReference>
<evidence type="ECO:0000256" key="3">
    <source>
        <dbReference type="SAM" id="MobiDB-lite"/>
    </source>
</evidence>
<dbReference type="GO" id="GO:0005669">
    <property type="term" value="C:transcription factor TFIID complex"/>
    <property type="evidence" value="ECO:0007669"/>
    <property type="project" value="InterPro"/>
</dbReference>
<name>A0A835QMM5_VANPL</name>